<dbReference type="SUPFAM" id="SSF46785">
    <property type="entry name" value="Winged helix' DNA-binding domain"/>
    <property type="match status" value="1"/>
</dbReference>
<dbReference type="Gene3D" id="1.10.10.10">
    <property type="entry name" value="Winged helix-like DNA-binding domain superfamily/Winged helix DNA-binding domain"/>
    <property type="match status" value="1"/>
</dbReference>
<evidence type="ECO:0000313" key="3">
    <source>
        <dbReference type="Proteomes" id="UP000754750"/>
    </source>
</evidence>
<dbReference type="InterPro" id="IPR036390">
    <property type="entry name" value="WH_DNA-bd_sf"/>
</dbReference>
<organism evidence="2 3">
    <name type="scientific">Faecalispora sporosphaeroides</name>
    <dbReference type="NCBI Taxonomy" id="1549"/>
    <lineage>
        <taxon>Bacteria</taxon>
        <taxon>Bacillati</taxon>
        <taxon>Bacillota</taxon>
        <taxon>Clostridia</taxon>
        <taxon>Eubacteriales</taxon>
        <taxon>Oscillospiraceae</taxon>
        <taxon>Faecalispora</taxon>
    </lineage>
</organism>
<name>A0A928KZ77_9FIRM</name>
<gene>
    <name evidence="2" type="ORF">E7512_12385</name>
</gene>
<dbReference type="AlphaFoldDB" id="A0A928KZ77"/>
<dbReference type="Pfam" id="PF13730">
    <property type="entry name" value="HTH_36"/>
    <property type="match status" value="1"/>
</dbReference>
<reference evidence="2" key="1">
    <citation type="submission" date="2019-04" db="EMBL/GenBank/DDBJ databases">
        <title>Evolution of Biomass-Degrading Anaerobic Consortia Revealed by Metagenomics.</title>
        <authorList>
            <person name="Peng X."/>
        </authorList>
    </citation>
    <scope>NUCLEOTIDE SEQUENCE</scope>
    <source>
        <strain evidence="2">SIG551</strain>
    </source>
</reference>
<dbReference type="RefSeq" id="WP_326840833.1">
    <property type="nucleotide sequence ID" value="NZ_SVNY01000006.1"/>
</dbReference>
<dbReference type="EMBL" id="SVNY01000006">
    <property type="protein sequence ID" value="MBE6834354.1"/>
    <property type="molecule type" value="Genomic_DNA"/>
</dbReference>
<protein>
    <submittedName>
        <fullName evidence="2">Helix-turn-helix domain-containing protein</fullName>
    </submittedName>
</protein>
<comment type="caution">
    <text evidence="2">The sequence shown here is derived from an EMBL/GenBank/DDBJ whole genome shotgun (WGS) entry which is preliminary data.</text>
</comment>
<sequence>MKQGNFFVVQNQVFDYKMSPIAFYVYCYLCKYRNNKRGCYPSKQTIASACGIAVSSVSKAIKQLSDGGLIVITKNFRSGRQINNSYEITDLSVCQTDNPIGHDGTSPVLHTDRSKQEE</sequence>
<dbReference type="InterPro" id="IPR036388">
    <property type="entry name" value="WH-like_DNA-bd_sf"/>
</dbReference>
<proteinExistence type="predicted"/>
<feature type="region of interest" description="Disordered" evidence="1">
    <location>
        <begin position="97"/>
        <end position="118"/>
    </location>
</feature>
<evidence type="ECO:0000256" key="1">
    <source>
        <dbReference type="SAM" id="MobiDB-lite"/>
    </source>
</evidence>
<dbReference type="Proteomes" id="UP000754750">
    <property type="component" value="Unassembled WGS sequence"/>
</dbReference>
<accession>A0A928KZ77</accession>
<evidence type="ECO:0000313" key="2">
    <source>
        <dbReference type="EMBL" id="MBE6834354.1"/>
    </source>
</evidence>